<protein>
    <submittedName>
        <fullName evidence="2">Uncharacterized protein</fullName>
    </submittedName>
</protein>
<feature type="transmembrane region" description="Helical" evidence="1">
    <location>
        <begin position="97"/>
        <end position="118"/>
    </location>
</feature>
<reference evidence="2 3" key="1">
    <citation type="submission" date="2021-07" db="EMBL/GenBank/DDBJ databases">
        <authorList>
            <person name="Palmer J.M."/>
        </authorList>
    </citation>
    <scope>NUCLEOTIDE SEQUENCE [LARGE SCALE GENOMIC DNA]</scope>
    <source>
        <strain evidence="2 3">AT_MEX2019</strain>
        <tissue evidence="2">Muscle</tissue>
    </source>
</reference>
<keyword evidence="1" id="KW-0472">Membrane</keyword>
<gene>
    <name evidence="2" type="ORF">ATANTOWER_021379</name>
</gene>
<evidence type="ECO:0000313" key="3">
    <source>
        <dbReference type="Proteomes" id="UP001345963"/>
    </source>
</evidence>
<keyword evidence="1" id="KW-1133">Transmembrane helix</keyword>
<keyword evidence="3" id="KW-1185">Reference proteome</keyword>
<evidence type="ECO:0000256" key="1">
    <source>
        <dbReference type="SAM" id="Phobius"/>
    </source>
</evidence>
<evidence type="ECO:0000313" key="2">
    <source>
        <dbReference type="EMBL" id="MED6262537.1"/>
    </source>
</evidence>
<dbReference type="EMBL" id="JAHUTI010093096">
    <property type="protein sequence ID" value="MED6262537.1"/>
    <property type="molecule type" value="Genomic_DNA"/>
</dbReference>
<organism evidence="2 3">
    <name type="scientific">Ataeniobius toweri</name>
    <dbReference type="NCBI Taxonomy" id="208326"/>
    <lineage>
        <taxon>Eukaryota</taxon>
        <taxon>Metazoa</taxon>
        <taxon>Chordata</taxon>
        <taxon>Craniata</taxon>
        <taxon>Vertebrata</taxon>
        <taxon>Euteleostomi</taxon>
        <taxon>Actinopterygii</taxon>
        <taxon>Neopterygii</taxon>
        <taxon>Teleostei</taxon>
        <taxon>Neoteleostei</taxon>
        <taxon>Acanthomorphata</taxon>
        <taxon>Ovalentaria</taxon>
        <taxon>Atherinomorphae</taxon>
        <taxon>Cyprinodontiformes</taxon>
        <taxon>Goodeidae</taxon>
        <taxon>Ataeniobius</taxon>
    </lineage>
</organism>
<name>A0ABU7CIR8_9TELE</name>
<dbReference type="Proteomes" id="UP001345963">
    <property type="component" value="Unassembled WGS sequence"/>
</dbReference>
<accession>A0ABU7CIR8</accession>
<proteinExistence type="predicted"/>
<comment type="caution">
    <text evidence="2">The sequence shown here is derived from an EMBL/GenBank/DDBJ whole genome shotgun (WGS) entry which is preliminary data.</text>
</comment>
<sequence length="127" mass="13715">MGAFWHTNGSKLNPCTFSSIYSSKCSVCLNDSARPVTVLVVLRNLTSSVNLVMEGPNGHISFNRTDCPGPETMEVWGFSTRSPGLGVSKPRGVGGRIGLFISLAFFVVLLIIILIIGLKCNRQNSQI</sequence>
<keyword evidence="1" id="KW-0812">Transmembrane</keyword>